<proteinExistence type="predicted"/>
<dbReference type="RefSeq" id="WP_344180537.1">
    <property type="nucleotide sequence ID" value="NZ_BAAANC010000003.1"/>
</dbReference>
<evidence type="ECO:0000313" key="2">
    <source>
        <dbReference type="Proteomes" id="UP001500363"/>
    </source>
</evidence>
<accession>A0ABP4MS98</accession>
<dbReference type="EMBL" id="BAAANC010000003">
    <property type="protein sequence ID" value="GAA1549560.1"/>
    <property type="molecule type" value="Genomic_DNA"/>
</dbReference>
<dbReference type="Proteomes" id="UP001500363">
    <property type="component" value="Unassembled WGS sequence"/>
</dbReference>
<gene>
    <name evidence="1" type="ORF">GCM10009741_62070</name>
</gene>
<organism evidence="1 2">
    <name type="scientific">Kribbella lupini</name>
    <dbReference type="NCBI Taxonomy" id="291602"/>
    <lineage>
        <taxon>Bacteria</taxon>
        <taxon>Bacillati</taxon>
        <taxon>Actinomycetota</taxon>
        <taxon>Actinomycetes</taxon>
        <taxon>Propionibacteriales</taxon>
        <taxon>Kribbellaceae</taxon>
        <taxon>Kribbella</taxon>
    </lineage>
</organism>
<keyword evidence="2" id="KW-1185">Reference proteome</keyword>
<comment type="caution">
    <text evidence="1">The sequence shown here is derived from an EMBL/GenBank/DDBJ whole genome shotgun (WGS) entry which is preliminary data.</text>
</comment>
<reference evidence="2" key="1">
    <citation type="journal article" date="2019" name="Int. J. Syst. Evol. Microbiol.">
        <title>The Global Catalogue of Microorganisms (GCM) 10K type strain sequencing project: providing services to taxonomists for standard genome sequencing and annotation.</title>
        <authorList>
            <consortium name="The Broad Institute Genomics Platform"/>
            <consortium name="The Broad Institute Genome Sequencing Center for Infectious Disease"/>
            <person name="Wu L."/>
            <person name="Ma J."/>
        </authorList>
    </citation>
    <scope>NUCLEOTIDE SEQUENCE [LARGE SCALE GENOMIC DNA]</scope>
    <source>
        <strain evidence="2">JCM 14303</strain>
    </source>
</reference>
<sequence>MTEGPPDTKTGRATVNGQEVDTIAVSTAGKSNQNMGWTYRTFYFTNLLSSSSTLAFAGTSGTIWGAVIDDVKVESCLLILCPASAATTNRIS</sequence>
<name>A0ABP4MS98_9ACTN</name>
<protein>
    <submittedName>
        <fullName evidence="1">Uncharacterized protein</fullName>
    </submittedName>
</protein>
<evidence type="ECO:0000313" key="1">
    <source>
        <dbReference type="EMBL" id="GAA1549560.1"/>
    </source>
</evidence>